<protein>
    <recommendedName>
        <fullName evidence="3">BLOC-1-related complex subunit 7</fullName>
    </recommendedName>
</protein>
<keyword evidence="6" id="KW-1185">Reference proteome</keyword>
<dbReference type="PANTHER" id="PTHR31397:SF1">
    <property type="entry name" value="BLOC-1-RELATED COMPLEX SUBUNIT 7"/>
    <property type="match status" value="1"/>
</dbReference>
<dbReference type="AlphaFoldDB" id="A0A8B7PE60"/>
<name>A0A8B7PE60_HYAAZ</name>
<evidence type="ECO:0000256" key="2">
    <source>
        <dbReference type="ARBA" id="ARBA00005433"/>
    </source>
</evidence>
<evidence type="ECO:0000313" key="6">
    <source>
        <dbReference type="Proteomes" id="UP000694843"/>
    </source>
</evidence>
<evidence type="ECO:0000313" key="7">
    <source>
        <dbReference type="RefSeq" id="XP_018023897.1"/>
    </source>
</evidence>
<dbReference type="Proteomes" id="UP000694843">
    <property type="component" value="Unplaced"/>
</dbReference>
<dbReference type="PANTHER" id="PTHR31397">
    <property type="entry name" value="BLOC-1-RELATED COMPLEX SUBUNIT 7 BORSC7"/>
    <property type="match status" value="1"/>
</dbReference>
<dbReference type="KEGG" id="hazt:108679699"/>
<evidence type="ECO:0000256" key="4">
    <source>
        <dbReference type="ARBA" id="ARBA00023136"/>
    </source>
</evidence>
<sequence>MASASSTSAKNLFVDSKRRLGERVHVNVNNLASICRQVLRGSQSADLLVKAARNMALQDATLDSTWDNAQKLGVLVTHLTYQQEAIERSVSALPEIKEQVQAMQR</sequence>
<keyword evidence="5" id="KW-0458">Lysosome</keyword>
<reference evidence="7" key="1">
    <citation type="submission" date="2025-08" db="UniProtKB">
        <authorList>
            <consortium name="RefSeq"/>
        </authorList>
    </citation>
    <scope>IDENTIFICATION</scope>
    <source>
        <tissue evidence="7">Whole organism</tissue>
    </source>
</reference>
<gene>
    <name evidence="7" type="primary">LOC108679699</name>
</gene>
<dbReference type="GO" id="GO:0005765">
    <property type="term" value="C:lysosomal membrane"/>
    <property type="evidence" value="ECO:0007669"/>
    <property type="project" value="UniProtKB-SubCell"/>
</dbReference>
<evidence type="ECO:0000256" key="1">
    <source>
        <dbReference type="ARBA" id="ARBA00004656"/>
    </source>
</evidence>
<dbReference type="GO" id="GO:0099078">
    <property type="term" value="C:BORC complex"/>
    <property type="evidence" value="ECO:0007669"/>
    <property type="project" value="TreeGrafter"/>
</dbReference>
<organism evidence="6 7">
    <name type="scientific">Hyalella azteca</name>
    <name type="common">Amphipod</name>
    <dbReference type="NCBI Taxonomy" id="294128"/>
    <lineage>
        <taxon>Eukaryota</taxon>
        <taxon>Metazoa</taxon>
        <taxon>Ecdysozoa</taxon>
        <taxon>Arthropoda</taxon>
        <taxon>Crustacea</taxon>
        <taxon>Multicrustacea</taxon>
        <taxon>Malacostraca</taxon>
        <taxon>Eumalacostraca</taxon>
        <taxon>Peracarida</taxon>
        <taxon>Amphipoda</taxon>
        <taxon>Senticaudata</taxon>
        <taxon>Talitrida</taxon>
        <taxon>Talitroidea</taxon>
        <taxon>Hyalellidae</taxon>
        <taxon>Hyalella</taxon>
    </lineage>
</organism>
<dbReference type="OrthoDB" id="271448at2759"/>
<dbReference type="RefSeq" id="XP_018023897.1">
    <property type="nucleotide sequence ID" value="XM_018168408.2"/>
</dbReference>
<keyword evidence="4" id="KW-0472">Membrane</keyword>
<dbReference type="Pfam" id="PF16088">
    <property type="entry name" value="BORCS7"/>
    <property type="match status" value="1"/>
</dbReference>
<evidence type="ECO:0000256" key="5">
    <source>
        <dbReference type="ARBA" id="ARBA00023228"/>
    </source>
</evidence>
<proteinExistence type="inferred from homology"/>
<dbReference type="InterPro" id="IPR032143">
    <property type="entry name" value="BORCS7"/>
</dbReference>
<evidence type="ECO:0000256" key="3">
    <source>
        <dbReference type="ARBA" id="ARBA00022295"/>
    </source>
</evidence>
<comment type="similarity">
    <text evidence="2">Belongs to the BORCS7 family.</text>
</comment>
<accession>A0A8B7PE60</accession>
<comment type="subcellular location">
    <subcellularLocation>
        <location evidence="1">Lysosome membrane</location>
    </subcellularLocation>
</comment>
<dbReference type="GeneID" id="108679699"/>